<dbReference type="Proteomes" id="UP000428260">
    <property type="component" value="Chromosome"/>
</dbReference>
<evidence type="ECO:0000313" key="1">
    <source>
        <dbReference type="EMBL" id="QGY47576.1"/>
    </source>
</evidence>
<dbReference type="AlphaFoldDB" id="A0A6I6JWS1"/>
<protein>
    <submittedName>
        <fullName evidence="1">Uncharacterized protein</fullName>
    </submittedName>
</protein>
<dbReference type="EMBL" id="CP046401">
    <property type="protein sequence ID" value="QGY47576.1"/>
    <property type="molecule type" value="Genomic_DNA"/>
</dbReference>
<dbReference type="RefSeq" id="WP_158871593.1">
    <property type="nucleotide sequence ID" value="NZ_CP046401.1"/>
</dbReference>
<keyword evidence="2" id="KW-1185">Reference proteome</keyword>
<accession>A0A6I6JWS1</accession>
<gene>
    <name evidence="1" type="ORF">GM418_29080</name>
</gene>
<dbReference type="KEGG" id="mcos:GM418_29080"/>
<proteinExistence type="predicted"/>
<sequence length="76" mass="9019">MTLISYDNSIAYQRKPKLSYFQTIAFAITSESLGIGCKGFFRAKIKNEHVDDFPKQNDRSNFNQRRRRLYCYIETN</sequence>
<organism evidence="1 2">
    <name type="scientific">Maribellus comscasis</name>
    <dbReference type="NCBI Taxonomy" id="2681766"/>
    <lineage>
        <taxon>Bacteria</taxon>
        <taxon>Pseudomonadati</taxon>
        <taxon>Bacteroidota</taxon>
        <taxon>Bacteroidia</taxon>
        <taxon>Marinilabiliales</taxon>
        <taxon>Prolixibacteraceae</taxon>
        <taxon>Maribellus</taxon>
    </lineage>
</organism>
<reference evidence="1 2" key="1">
    <citation type="submission" date="2019-11" db="EMBL/GenBank/DDBJ databases">
        <authorList>
            <person name="Zheng R.K."/>
            <person name="Sun C.M."/>
        </authorList>
    </citation>
    <scope>NUCLEOTIDE SEQUENCE [LARGE SCALE GENOMIC DNA]</scope>
    <source>
        <strain evidence="1 2">WC007</strain>
    </source>
</reference>
<name>A0A6I6JWS1_9BACT</name>
<evidence type="ECO:0000313" key="2">
    <source>
        <dbReference type="Proteomes" id="UP000428260"/>
    </source>
</evidence>